<evidence type="ECO:0000259" key="4">
    <source>
        <dbReference type="PROSITE" id="PS50102"/>
    </source>
</evidence>
<dbReference type="PANTHER" id="PTHR23189">
    <property type="entry name" value="RNA RECOGNITION MOTIF-CONTAINING"/>
    <property type="match status" value="1"/>
</dbReference>
<feature type="region of interest" description="Disordered" evidence="3">
    <location>
        <begin position="1"/>
        <end position="22"/>
    </location>
</feature>
<gene>
    <name evidence="5" type="ORF">EK21DRAFT_88115</name>
</gene>
<name>A0A9P4HB42_9PLEO</name>
<proteinExistence type="predicted"/>
<dbReference type="InterPro" id="IPR035979">
    <property type="entry name" value="RBD_domain_sf"/>
</dbReference>
<feature type="domain" description="RRM" evidence="4">
    <location>
        <begin position="336"/>
        <end position="432"/>
    </location>
</feature>
<evidence type="ECO:0000256" key="1">
    <source>
        <dbReference type="ARBA" id="ARBA00022884"/>
    </source>
</evidence>
<accession>A0A9P4HB42</accession>
<keyword evidence="1 2" id="KW-0694">RNA-binding</keyword>
<dbReference type="GO" id="GO:0003723">
    <property type="term" value="F:RNA binding"/>
    <property type="evidence" value="ECO:0007669"/>
    <property type="project" value="UniProtKB-UniRule"/>
</dbReference>
<dbReference type="Proteomes" id="UP000799777">
    <property type="component" value="Unassembled WGS sequence"/>
</dbReference>
<sequence>MSHHSPQSSVGNGPVSSPFAGTEATLYSPEASRNTYHRCHDTGVLASINHTIRRLSPVEQPLKGPCPMAGLVKDLPQPTPYVPGNFNNELDENDKHFISRYQAVLELPDGIQAGDDPEHELFSVQHVMKIYDCFNAAIPAYARGVYLRYDDLHDAKEGKKMLTKHGFMVKYITSLDYNLAKCGDNTGVNVFEGQMSLSILIRENPDQACWEFGKKDVKAIKKGVEQVCGIYGSVRAVMHVDTLLPKMHLVFRVEFHSIDAANRCVSSLALDPVYGKTSNKSYDWATIDAAAFSVDRYVLPDRGLHPPFFSREKMHPADQHNKVIRKRIDDGSDVRTTIMLRNIPNKMDWLQLKAILDAACFGSYDFVYLRIDFKSACNVGYAFINFHNVRGIAMLMDKIQGRLWLGFRSVKAAEISYATIQGREALVQKFRNSSVMQETPFCRPRLFLTYSDAEKSGKVRYVGMEQSFPQPDNLSKLQRSMDSARTIGLYPPHNYLSSITEHRMRSSPYDRGTPRDVLQATMHYARQRAAPAPLQGLSEDAKHDIEVWYSVTFGQGFVGIIPFDYIPMTHVAQYFAEHQSSPLSVPMNHGVIGGSRINDNSAYARSAHTLASEYGVNPFM</sequence>
<keyword evidence="6" id="KW-1185">Reference proteome</keyword>
<dbReference type="PROSITE" id="PS50102">
    <property type="entry name" value="RRM"/>
    <property type="match status" value="1"/>
</dbReference>
<protein>
    <recommendedName>
        <fullName evidence="4">RRM domain-containing protein</fullName>
    </recommendedName>
</protein>
<dbReference type="Pfam" id="PF04059">
    <property type="entry name" value="RRM_2"/>
    <property type="match status" value="1"/>
</dbReference>
<dbReference type="SUPFAM" id="SSF54928">
    <property type="entry name" value="RNA-binding domain, RBD"/>
    <property type="match status" value="1"/>
</dbReference>
<organism evidence="5 6">
    <name type="scientific">Setomelanomma holmii</name>
    <dbReference type="NCBI Taxonomy" id="210430"/>
    <lineage>
        <taxon>Eukaryota</taxon>
        <taxon>Fungi</taxon>
        <taxon>Dikarya</taxon>
        <taxon>Ascomycota</taxon>
        <taxon>Pezizomycotina</taxon>
        <taxon>Dothideomycetes</taxon>
        <taxon>Pleosporomycetidae</taxon>
        <taxon>Pleosporales</taxon>
        <taxon>Pleosporineae</taxon>
        <taxon>Phaeosphaeriaceae</taxon>
        <taxon>Setomelanomma</taxon>
    </lineage>
</organism>
<evidence type="ECO:0000256" key="3">
    <source>
        <dbReference type="SAM" id="MobiDB-lite"/>
    </source>
</evidence>
<dbReference type="InterPro" id="IPR000504">
    <property type="entry name" value="RRM_dom"/>
</dbReference>
<dbReference type="OrthoDB" id="417481at2759"/>
<dbReference type="AlphaFoldDB" id="A0A9P4HB42"/>
<dbReference type="EMBL" id="ML978181">
    <property type="protein sequence ID" value="KAF2031403.1"/>
    <property type="molecule type" value="Genomic_DNA"/>
</dbReference>
<comment type="caution">
    <text evidence="5">The sequence shown here is derived from an EMBL/GenBank/DDBJ whole genome shotgun (WGS) entry which is preliminary data.</text>
</comment>
<evidence type="ECO:0000313" key="6">
    <source>
        <dbReference type="Proteomes" id="UP000799777"/>
    </source>
</evidence>
<evidence type="ECO:0000256" key="2">
    <source>
        <dbReference type="PROSITE-ProRule" id="PRU00176"/>
    </source>
</evidence>
<dbReference type="InterPro" id="IPR007201">
    <property type="entry name" value="Mei2-like_Rrm_C"/>
</dbReference>
<evidence type="ECO:0000313" key="5">
    <source>
        <dbReference type="EMBL" id="KAF2031403.1"/>
    </source>
</evidence>
<feature type="compositionally biased region" description="Polar residues" evidence="3">
    <location>
        <begin position="1"/>
        <end position="15"/>
    </location>
</feature>
<reference evidence="5" key="1">
    <citation type="journal article" date="2020" name="Stud. Mycol.">
        <title>101 Dothideomycetes genomes: a test case for predicting lifestyles and emergence of pathogens.</title>
        <authorList>
            <person name="Haridas S."/>
            <person name="Albert R."/>
            <person name="Binder M."/>
            <person name="Bloem J."/>
            <person name="Labutti K."/>
            <person name="Salamov A."/>
            <person name="Andreopoulos B."/>
            <person name="Baker S."/>
            <person name="Barry K."/>
            <person name="Bills G."/>
            <person name="Bluhm B."/>
            <person name="Cannon C."/>
            <person name="Castanera R."/>
            <person name="Culley D."/>
            <person name="Daum C."/>
            <person name="Ezra D."/>
            <person name="Gonzalez J."/>
            <person name="Henrissat B."/>
            <person name="Kuo A."/>
            <person name="Liang C."/>
            <person name="Lipzen A."/>
            <person name="Lutzoni F."/>
            <person name="Magnuson J."/>
            <person name="Mondo S."/>
            <person name="Nolan M."/>
            <person name="Ohm R."/>
            <person name="Pangilinan J."/>
            <person name="Park H.-J."/>
            <person name="Ramirez L."/>
            <person name="Alfaro M."/>
            <person name="Sun H."/>
            <person name="Tritt A."/>
            <person name="Yoshinaga Y."/>
            <person name="Zwiers L.-H."/>
            <person name="Turgeon B."/>
            <person name="Goodwin S."/>
            <person name="Spatafora J."/>
            <person name="Crous P."/>
            <person name="Grigoriev I."/>
        </authorList>
    </citation>
    <scope>NUCLEOTIDE SEQUENCE</scope>
    <source>
        <strain evidence="5">CBS 110217</strain>
    </source>
</reference>